<dbReference type="InterPro" id="IPR004089">
    <property type="entry name" value="MCPsignal_dom"/>
</dbReference>
<evidence type="ECO:0000259" key="8">
    <source>
        <dbReference type="PROSITE" id="PS50111"/>
    </source>
</evidence>
<dbReference type="PROSITE" id="PS50111">
    <property type="entry name" value="CHEMOTAXIS_TRANSDUC_2"/>
    <property type="match status" value="1"/>
</dbReference>
<accession>A0A4R6WQF7</accession>
<keyword evidence="2" id="KW-0997">Cell inner membrane</keyword>
<comment type="subcellular location">
    <subcellularLocation>
        <location evidence="1">Cell inner membrane</location>
        <topology evidence="1">Multi-pass membrane protein</topology>
    </subcellularLocation>
</comment>
<feature type="transmembrane region" description="Helical" evidence="7">
    <location>
        <begin position="187"/>
        <end position="209"/>
    </location>
</feature>
<keyword evidence="3 5" id="KW-0807">Transducer</keyword>
<evidence type="ECO:0000313" key="11">
    <source>
        <dbReference type="EMBL" id="TDQ81424.1"/>
    </source>
</evidence>
<feature type="transmembrane region" description="Helical" evidence="7">
    <location>
        <begin position="12"/>
        <end position="32"/>
    </location>
</feature>
<evidence type="ECO:0000256" key="5">
    <source>
        <dbReference type="PROSITE-ProRule" id="PRU00284"/>
    </source>
</evidence>
<dbReference type="PROSITE" id="PS50885">
    <property type="entry name" value="HAMP"/>
    <property type="match status" value="1"/>
</dbReference>
<dbReference type="InterPro" id="IPR007891">
    <property type="entry name" value="CHASE3"/>
</dbReference>
<dbReference type="PRINTS" id="PR00260">
    <property type="entry name" value="CHEMTRNSDUCR"/>
</dbReference>
<dbReference type="Pfam" id="PF05227">
    <property type="entry name" value="CHASE3"/>
    <property type="match status" value="1"/>
</dbReference>
<proteinExistence type="inferred from homology"/>
<evidence type="ECO:0000256" key="3">
    <source>
        <dbReference type="ARBA" id="ARBA00023224"/>
    </source>
</evidence>
<dbReference type="AlphaFoldDB" id="A0A4R6WQF7"/>
<evidence type="ECO:0000313" key="12">
    <source>
        <dbReference type="Proteomes" id="UP000295783"/>
    </source>
</evidence>
<keyword evidence="12" id="KW-1185">Reference proteome</keyword>
<dbReference type="Pfam" id="PF00015">
    <property type="entry name" value="MCPsignal"/>
    <property type="match status" value="1"/>
</dbReference>
<protein>
    <submittedName>
        <fullName evidence="11">Methyl-accepting chemotaxis protein</fullName>
    </submittedName>
</protein>
<evidence type="ECO:0000259" key="9">
    <source>
        <dbReference type="PROSITE" id="PS50192"/>
    </source>
</evidence>
<dbReference type="PROSITE" id="PS50192">
    <property type="entry name" value="T_SNARE"/>
    <property type="match status" value="1"/>
</dbReference>
<evidence type="ECO:0000256" key="4">
    <source>
        <dbReference type="ARBA" id="ARBA00029447"/>
    </source>
</evidence>
<reference evidence="11 12" key="1">
    <citation type="submission" date="2019-03" db="EMBL/GenBank/DDBJ databases">
        <title>Genomic Encyclopedia of Type Strains, Phase III (KMG-III): the genomes of soil and plant-associated and newly described type strains.</title>
        <authorList>
            <person name="Whitman W."/>
        </authorList>
    </citation>
    <scope>NUCLEOTIDE SEQUENCE [LARGE SCALE GENOMIC DNA]</scope>
    <source>
        <strain evidence="11 12">CGMCC 1.7660</strain>
    </source>
</reference>
<dbReference type="CDD" id="cd06225">
    <property type="entry name" value="HAMP"/>
    <property type="match status" value="1"/>
</dbReference>
<dbReference type="EMBL" id="SNYW01000009">
    <property type="protein sequence ID" value="TDQ81424.1"/>
    <property type="molecule type" value="Genomic_DNA"/>
</dbReference>
<keyword evidence="7" id="KW-0472">Membrane</keyword>
<dbReference type="Pfam" id="PF00672">
    <property type="entry name" value="HAMP"/>
    <property type="match status" value="1"/>
</dbReference>
<feature type="domain" description="Methyl-accepting transducer" evidence="8">
    <location>
        <begin position="297"/>
        <end position="533"/>
    </location>
</feature>
<dbReference type="SMART" id="SM00304">
    <property type="entry name" value="HAMP"/>
    <property type="match status" value="1"/>
</dbReference>
<dbReference type="InterPro" id="IPR004090">
    <property type="entry name" value="Chemotax_Me-accpt_rcpt"/>
</dbReference>
<evidence type="ECO:0000259" key="10">
    <source>
        <dbReference type="PROSITE" id="PS50885"/>
    </source>
</evidence>
<keyword evidence="2" id="KW-1003">Cell membrane</keyword>
<comment type="caution">
    <text evidence="11">The sequence shown here is derived from an EMBL/GenBank/DDBJ whole genome shotgun (WGS) entry which is preliminary data.</text>
</comment>
<dbReference type="RefSeq" id="WP_133613980.1">
    <property type="nucleotide sequence ID" value="NZ_SNYW01000009.1"/>
</dbReference>
<dbReference type="PANTHER" id="PTHR32089">
    <property type="entry name" value="METHYL-ACCEPTING CHEMOTAXIS PROTEIN MCPB"/>
    <property type="match status" value="1"/>
</dbReference>
<keyword evidence="7" id="KW-0812">Transmembrane</keyword>
<feature type="domain" description="T-SNARE coiled-coil homology" evidence="9">
    <location>
        <begin position="456"/>
        <end position="518"/>
    </location>
</feature>
<dbReference type="Gene3D" id="6.10.340.10">
    <property type="match status" value="1"/>
</dbReference>
<keyword evidence="6" id="KW-0175">Coiled coil</keyword>
<evidence type="ECO:0000256" key="2">
    <source>
        <dbReference type="ARBA" id="ARBA00022519"/>
    </source>
</evidence>
<keyword evidence="7" id="KW-1133">Transmembrane helix</keyword>
<feature type="coiled-coil region" evidence="6">
    <location>
        <begin position="253"/>
        <end position="282"/>
    </location>
</feature>
<dbReference type="OrthoDB" id="8482111at2"/>
<dbReference type="GO" id="GO:0007165">
    <property type="term" value="P:signal transduction"/>
    <property type="evidence" value="ECO:0007669"/>
    <property type="project" value="UniProtKB-KW"/>
</dbReference>
<evidence type="ECO:0000256" key="7">
    <source>
        <dbReference type="SAM" id="Phobius"/>
    </source>
</evidence>
<evidence type="ECO:0000256" key="1">
    <source>
        <dbReference type="ARBA" id="ARBA00004429"/>
    </source>
</evidence>
<dbReference type="InterPro" id="IPR000727">
    <property type="entry name" value="T_SNARE_dom"/>
</dbReference>
<evidence type="ECO:0000256" key="6">
    <source>
        <dbReference type="SAM" id="Coils"/>
    </source>
</evidence>
<dbReference type="Proteomes" id="UP000295783">
    <property type="component" value="Unassembled WGS sequence"/>
</dbReference>
<feature type="domain" description="HAMP" evidence="10">
    <location>
        <begin position="211"/>
        <end position="264"/>
    </location>
</feature>
<sequence length="560" mass="59296">MSFANLSVAKKLILAFALLGVIIIVSGGISILQTFRIQAANAVSDAAERQSSSVSRTLADAAKMQNLIRGLLVTGNSNYSRAYEEISAGYDTSLQQALDAAAGDPELVAPLESIRSAVNEWRDGPVTIQLLDMRHPSKVNEARAIEVTGAGERLTTQLEAAGGLLAQEIQKNTEAAKSEIASALKTTLFTVIGSAIVMLVAAVFFFFVLSRSIGSPIRTITATMKELAAGNTAVEIPYAARADEVGNMAAAVAVFAENMRNNERLQREAAEQQAAREKRAQRMTELARGFDQEVETVLQALVKSATDLDQTADTLTKLSTESLEQVQKVAAAALEASTNVSTVAAATEELSSSIMEISRQVANQANIAEASTHAIDDTTSRVNLLTEASTKIGDVVRLITEISNQTNLLALNATIEAARAGEAGKGFAVVANEVKSLANQTARATEDIAVQISSIQNSTQSTADSIRTVGDQIRQMSEISSGVAAAVEEQNAATKEISRNVQEASIGNQEVSEKIEFVAQAAGHTQSATETVLNAAKTLGQNTATIRQTIERFIADVRSL</sequence>
<dbReference type="GO" id="GO:0006935">
    <property type="term" value="P:chemotaxis"/>
    <property type="evidence" value="ECO:0007669"/>
    <property type="project" value="InterPro"/>
</dbReference>
<dbReference type="GO" id="GO:0005886">
    <property type="term" value="C:plasma membrane"/>
    <property type="evidence" value="ECO:0007669"/>
    <property type="project" value="UniProtKB-SubCell"/>
</dbReference>
<dbReference type="Gene3D" id="1.10.287.950">
    <property type="entry name" value="Methyl-accepting chemotaxis protein"/>
    <property type="match status" value="1"/>
</dbReference>
<dbReference type="InterPro" id="IPR003660">
    <property type="entry name" value="HAMP_dom"/>
</dbReference>
<comment type="similarity">
    <text evidence="4">Belongs to the methyl-accepting chemotaxis (MCP) protein family.</text>
</comment>
<dbReference type="PANTHER" id="PTHR32089:SF112">
    <property type="entry name" value="LYSOZYME-LIKE PROTEIN-RELATED"/>
    <property type="match status" value="1"/>
</dbReference>
<dbReference type="SMART" id="SM00283">
    <property type="entry name" value="MA"/>
    <property type="match status" value="1"/>
</dbReference>
<gene>
    <name evidence="11" type="ORF">A8950_2492</name>
</gene>
<organism evidence="11 12">
    <name type="scientific">Dongia mobilis</name>
    <dbReference type="NCBI Taxonomy" id="578943"/>
    <lineage>
        <taxon>Bacteria</taxon>
        <taxon>Pseudomonadati</taxon>
        <taxon>Pseudomonadota</taxon>
        <taxon>Alphaproteobacteria</taxon>
        <taxon>Rhodospirillales</taxon>
        <taxon>Dongiaceae</taxon>
        <taxon>Dongia</taxon>
    </lineage>
</organism>
<dbReference type="GO" id="GO:0004888">
    <property type="term" value="F:transmembrane signaling receptor activity"/>
    <property type="evidence" value="ECO:0007669"/>
    <property type="project" value="InterPro"/>
</dbReference>
<dbReference type="SUPFAM" id="SSF58104">
    <property type="entry name" value="Methyl-accepting chemotaxis protein (MCP) signaling domain"/>
    <property type="match status" value="1"/>
</dbReference>
<name>A0A4R6WQF7_9PROT</name>